<organism evidence="1 2">
    <name type="scientific">Olea europaea subsp. europaea</name>
    <dbReference type="NCBI Taxonomy" id="158383"/>
    <lineage>
        <taxon>Eukaryota</taxon>
        <taxon>Viridiplantae</taxon>
        <taxon>Streptophyta</taxon>
        <taxon>Embryophyta</taxon>
        <taxon>Tracheophyta</taxon>
        <taxon>Spermatophyta</taxon>
        <taxon>Magnoliopsida</taxon>
        <taxon>eudicotyledons</taxon>
        <taxon>Gunneridae</taxon>
        <taxon>Pentapetalae</taxon>
        <taxon>asterids</taxon>
        <taxon>lamiids</taxon>
        <taxon>Lamiales</taxon>
        <taxon>Oleaceae</taxon>
        <taxon>Oleeae</taxon>
        <taxon>Olea</taxon>
    </lineage>
</organism>
<dbReference type="OrthoDB" id="21449at2759"/>
<evidence type="ECO:0000313" key="1">
    <source>
        <dbReference type="EMBL" id="CAA2993561.1"/>
    </source>
</evidence>
<dbReference type="AlphaFoldDB" id="A0A8S0SNI9"/>
<dbReference type="EMBL" id="CACTIH010005452">
    <property type="protein sequence ID" value="CAA2993561.1"/>
    <property type="molecule type" value="Genomic_DNA"/>
</dbReference>
<protein>
    <submittedName>
        <fullName evidence="1">Beta-galactosidase</fullName>
    </submittedName>
</protein>
<proteinExistence type="predicted"/>
<sequence length="150" mass="16551">MIVGVMSDTSRDMTAAIENGNIGPDFFGLYTSEVAELLSQDDDFLPFSPQISGLAGNSLELDRDEHKFKSLLCESVLTLGQEFNEVHPDFKMERLKSLLCESVLTLGQEFNEDFENEHVHLDVSGKEVSNNVKKSPQLRVGSDGTKVPGT</sequence>
<evidence type="ECO:0000313" key="2">
    <source>
        <dbReference type="Proteomes" id="UP000594638"/>
    </source>
</evidence>
<comment type="caution">
    <text evidence="1">The sequence shown here is derived from an EMBL/GenBank/DDBJ whole genome shotgun (WGS) entry which is preliminary data.</text>
</comment>
<gene>
    <name evidence="1" type="ORF">OLEA9_A051458</name>
</gene>
<reference evidence="1 2" key="1">
    <citation type="submission" date="2019-12" db="EMBL/GenBank/DDBJ databases">
        <authorList>
            <person name="Alioto T."/>
            <person name="Alioto T."/>
            <person name="Gomez Garrido J."/>
        </authorList>
    </citation>
    <scope>NUCLEOTIDE SEQUENCE [LARGE SCALE GENOMIC DNA]</scope>
</reference>
<name>A0A8S0SNI9_OLEEU</name>
<keyword evidence="2" id="KW-1185">Reference proteome</keyword>
<accession>A0A8S0SNI9</accession>
<dbReference type="Proteomes" id="UP000594638">
    <property type="component" value="Unassembled WGS sequence"/>
</dbReference>
<dbReference type="Gramene" id="OE9A051458T1">
    <property type="protein sequence ID" value="OE9A051458C1"/>
    <property type="gene ID" value="OE9A051458"/>
</dbReference>